<dbReference type="InterPro" id="IPR001466">
    <property type="entry name" value="Beta-lactam-related"/>
</dbReference>
<dbReference type="EMBL" id="FOHT01000053">
    <property type="protein sequence ID" value="SEU13535.1"/>
    <property type="molecule type" value="Genomic_DNA"/>
</dbReference>
<dbReference type="SUPFAM" id="SSF56601">
    <property type="entry name" value="beta-lactamase/transpeptidase-like"/>
    <property type="match status" value="1"/>
</dbReference>
<keyword evidence="6" id="KW-1185">Reference proteome</keyword>
<dbReference type="Proteomes" id="UP000023772">
    <property type="component" value="Chromosome"/>
</dbReference>
<comment type="similarity">
    <text evidence="1">Belongs to the beta-lactamase family.</text>
</comment>
<dbReference type="PANTHER" id="PTHR22935">
    <property type="entry name" value="PENICILLIN-BINDING PROTEIN"/>
    <property type="match status" value="1"/>
</dbReference>
<proteinExistence type="inferred from homology"/>
<keyword evidence="2" id="KW-0472">Membrane</keyword>
<protein>
    <submittedName>
        <fullName evidence="5">Beta-lactamase class C</fullName>
    </submittedName>
</protein>
<evidence type="ECO:0000313" key="6">
    <source>
        <dbReference type="Proteomes" id="UP000023772"/>
    </source>
</evidence>
<name>X5E603_9BACT</name>
<dbReference type="eggNOG" id="COG1680">
    <property type="taxonomic scope" value="Bacteria"/>
</dbReference>
<gene>
    <name evidence="4" type="ORF">FH5T_14750</name>
    <name evidence="5" type="ORF">SAMN05444285_1533</name>
</gene>
<evidence type="ECO:0000256" key="2">
    <source>
        <dbReference type="SAM" id="Phobius"/>
    </source>
</evidence>
<dbReference type="InterPro" id="IPR012338">
    <property type="entry name" value="Beta-lactam/transpept-like"/>
</dbReference>
<dbReference type="InterPro" id="IPR051478">
    <property type="entry name" value="Beta-lactamase-like_AB/R"/>
</dbReference>
<dbReference type="PANTHER" id="PTHR22935:SF95">
    <property type="entry name" value="BETA-LACTAMASE-LIKE 1-RELATED"/>
    <property type="match status" value="1"/>
</dbReference>
<dbReference type="AlphaFoldDB" id="X5E603"/>
<sequence length="423" mass="47467">MVLKRRIYVVVVIVGLAILAFKLQSFIGTDKAEAQVAQQLATIEPEYNPVVEIENTVTLFDSLLEQNLKESGTVGAAAVITYKGKIALVKCFGVRKAGEKNPVNENTVFRLASVSKSVTGVLAGILDEENIVKLDDRIVDYLPNFKLKNPEYTNQLTVRHLLSHTSGLIPHAYDLMVEDKVPLEKIIERLDQVDQTAAPGQLYAYQNVVYSIYDPITCAKTQQTFESVMKEKLFQPFGMADASVNFEDFKNNNNKAYPHYNRGHNHYSPMRLNDRYYSTAPAAGVNASISDLGNFLCTLTDDDSELFDTKARQTVFTPQVNSPLKRTYFRSWGRDVKSKRYGIGWRIVDYKGREIAYHGGYVLGYKAEIAVCDQEDIGIAILSNSPNSATAENIPTFLNMLFDYKDSMALQEEQQDDSSQNKS</sequence>
<dbReference type="OrthoDB" id="1522765at2"/>
<dbReference type="KEGG" id="dori:FH5T_14750"/>
<keyword evidence="2" id="KW-0812">Transmembrane</keyword>
<organism evidence="5 7">
    <name type="scientific">Draconibacterium orientale</name>
    <dbReference type="NCBI Taxonomy" id="1168034"/>
    <lineage>
        <taxon>Bacteria</taxon>
        <taxon>Pseudomonadati</taxon>
        <taxon>Bacteroidota</taxon>
        <taxon>Bacteroidia</taxon>
        <taxon>Marinilabiliales</taxon>
        <taxon>Prolixibacteraceae</taxon>
        <taxon>Draconibacterium</taxon>
    </lineage>
</organism>
<evidence type="ECO:0000259" key="3">
    <source>
        <dbReference type="Pfam" id="PF00144"/>
    </source>
</evidence>
<evidence type="ECO:0000313" key="7">
    <source>
        <dbReference type="Proteomes" id="UP000181981"/>
    </source>
</evidence>
<dbReference type="HOGENOM" id="CLU_020027_14_3_10"/>
<dbReference type="Gene3D" id="3.40.710.10">
    <property type="entry name" value="DD-peptidase/beta-lactamase superfamily"/>
    <property type="match status" value="1"/>
</dbReference>
<keyword evidence="2" id="KW-1133">Transmembrane helix</keyword>
<feature type="transmembrane region" description="Helical" evidence="2">
    <location>
        <begin position="7"/>
        <end position="27"/>
    </location>
</feature>
<feature type="domain" description="Beta-lactamase-related" evidence="3">
    <location>
        <begin position="60"/>
        <end position="389"/>
    </location>
</feature>
<dbReference type="EMBL" id="CP007451">
    <property type="protein sequence ID" value="AHW62081.1"/>
    <property type="molecule type" value="Genomic_DNA"/>
</dbReference>
<accession>X5E603</accession>
<reference evidence="4 6" key="1">
    <citation type="submission" date="2014-03" db="EMBL/GenBank/DDBJ databases">
        <title>Complete genome sequence of a deeply braunched marine Bacteroidia bacterium Draconibacterium orientale type strain FH5T.</title>
        <authorList>
            <person name="Li X."/>
            <person name="Wang X."/>
            <person name="Xie Z."/>
            <person name="Du Z."/>
            <person name="Chen G."/>
        </authorList>
    </citation>
    <scope>NUCLEOTIDE SEQUENCE [LARGE SCALE GENOMIC DNA]</scope>
    <source>
        <strain evidence="4 6">FH5</strain>
    </source>
</reference>
<evidence type="ECO:0000313" key="5">
    <source>
        <dbReference type="EMBL" id="SEU13535.1"/>
    </source>
</evidence>
<dbReference type="Proteomes" id="UP000181981">
    <property type="component" value="Unassembled WGS sequence"/>
</dbReference>
<reference evidence="5 7" key="2">
    <citation type="submission" date="2016-10" db="EMBL/GenBank/DDBJ databases">
        <authorList>
            <person name="de Groot N.N."/>
        </authorList>
    </citation>
    <scope>NUCLEOTIDE SEQUENCE [LARGE SCALE GENOMIC DNA]</scope>
    <source>
        <strain evidence="5 7">DSM 25947</strain>
    </source>
</reference>
<dbReference type="Pfam" id="PF00144">
    <property type="entry name" value="Beta-lactamase"/>
    <property type="match status" value="1"/>
</dbReference>
<evidence type="ECO:0000313" key="4">
    <source>
        <dbReference type="EMBL" id="AHW62081.1"/>
    </source>
</evidence>
<evidence type="ECO:0000256" key="1">
    <source>
        <dbReference type="ARBA" id="ARBA00038473"/>
    </source>
</evidence>
<dbReference type="STRING" id="1168034.FH5T_14750"/>